<dbReference type="InterPro" id="IPR019752">
    <property type="entry name" value="Pyrv/ketoisovalerate_OxRed_cat"/>
</dbReference>
<dbReference type="InterPro" id="IPR022367">
    <property type="entry name" value="2-oxoacid/accept_OxRdtase_asu"/>
</dbReference>
<evidence type="ECO:0008006" key="7">
    <source>
        <dbReference type="Google" id="ProtNLM"/>
    </source>
</evidence>
<dbReference type="Gene3D" id="3.40.50.920">
    <property type="match status" value="1"/>
</dbReference>
<dbReference type="FunFam" id="3.40.50.920:FF:000009">
    <property type="entry name" value="2-oxoglutarate ferredoxin oxidoreductase subunit alpha"/>
    <property type="match status" value="1"/>
</dbReference>
<dbReference type="SUPFAM" id="SSF53323">
    <property type="entry name" value="Pyruvate-ferredoxin oxidoreductase, PFOR, domain III"/>
    <property type="match status" value="1"/>
</dbReference>
<dbReference type="Proteomes" id="UP000176923">
    <property type="component" value="Unassembled WGS sequence"/>
</dbReference>
<comment type="caution">
    <text evidence="5">The sequence shown here is derived from an EMBL/GenBank/DDBJ whole genome shotgun (WGS) entry which is preliminary data.</text>
</comment>
<feature type="domain" description="Pyruvate flavodoxin/ferredoxin oxidoreductase pyrimidine binding" evidence="3">
    <location>
        <begin position="210"/>
        <end position="447"/>
    </location>
</feature>
<dbReference type="Gene3D" id="3.40.920.10">
    <property type="entry name" value="Pyruvate-ferredoxin oxidoreductase, PFOR, domain III"/>
    <property type="match status" value="1"/>
</dbReference>
<dbReference type="AlphaFoldDB" id="A0A1F5ZWW2"/>
<dbReference type="Gene3D" id="3.40.50.970">
    <property type="match status" value="1"/>
</dbReference>
<dbReference type="NCBIfam" id="TIGR03710">
    <property type="entry name" value="OAFO_sf"/>
    <property type="match status" value="1"/>
</dbReference>
<evidence type="ECO:0000259" key="4">
    <source>
        <dbReference type="Pfam" id="PF17147"/>
    </source>
</evidence>
<dbReference type="SUPFAM" id="SSF52922">
    <property type="entry name" value="TK C-terminal domain-like"/>
    <property type="match status" value="1"/>
</dbReference>
<organism evidence="5 6">
    <name type="scientific">Candidatus Gottesmanbacteria bacterium RIFCSPHIGHO2_02_FULL_39_11</name>
    <dbReference type="NCBI Taxonomy" id="1798382"/>
    <lineage>
        <taxon>Bacteria</taxon>
        <taxon>Candidatus Gottesmaniibacteriota</taxon>
    </lineage>
</organism>
<dbReference type="Pfam" id="PF17147">
    <property type="entry name" value="PFOR_II"/>
    <property type="match status" value="1"/>
</dbReference>
<evidence type="ECO:0000259" key="3">
    <source>
        <dbReference type="Pfam" id="PF01855"/>
    </source>
</evidence>
<name>A0A1F5ZWW2_9BACT</name>
<dbReference type="PANTHER" id="PTHR32154:SF20">
    <property type="entry name" value="2-OXOGLUTARATE OXIDOREDUCTASE SUBUNIT KORA"/>
    <property type="match status" value="1"/>
</dbReference>
<evidence type="ECO:0000256" key="1">
    <source>
        <dbReference type="ARBA" id="ARBA00023002"/>
    </source>
</evidence>
<dbReference type="GO" id="GO:0016903">
    <property type="term" value="F:oxidoreductase activity, acting on the aldehyde or oxo group of donors"/>
    <property type="evidence" value="ECO:0007669"/>
    <property type="project" value="InterPro"/>
</dbReference>
<reference evidence="5 6" key="1">
    <citation type="journal article" date="2016" name="Nat. Commun.">
        <title>Thousands of microbial genomes shed light on interconnected biogeochemical processes in an aquifer system.</title>
        <authorList>
            <person name="Anantharaman K."/>
            <person name="Brown C.T."/>
            <person name="Hug L.A."/>
            <person name="Sharon I."/>
            <person name="Castelle C.J."/>
            <person name="Probst A.J."/>
            <person name="Thomas B.C."/>
            <person name="Singh A."/>
            <person name="Wilkins M.J."/>
            <person name="Karaoz U."/>
            <person name="Brodie E.L."/>
            <person name="Williams K.H."/>
            <person name="Hubbard S.S."/>
            <person name="Banfield J.F."/>
        </authorList>
    </citation>
    <scope>NUCLEOTIDE SEQUENCE [LARGE SCALE GENOMIC DNA]</scope>
</reference>
<dbReference type="EMBL" id="MFJL01000005">
    <property type="protein sequence ID" value="OGG16930.1"/>
    <property type="molecule type" value="Genomic_DNA"/>
</dbReference>
<evidence type="ECO:0000259" key="2">
    <source>
        <dbReference type="Pfam" id="PF01558"/>
    </source>
</evidence>
<dbReference type="FunFam" id="3.40.50.970:FF:000022">
    <property type="entry name" value="2-oxoglutarate ferredoxin oxidoreductase alpha subunit"/>
    <property type="match status" value="1"/>
</dbReference>
<dbReference type="CDD" id="cd07034">
    <property type="entry name" value="TPP_PYR_PFOR_IOR-alpha_like"/>
    <property type="match status" value="1"/>
</dbReference>
<dbReference type="PANTHER" id="PTHR32154">
    <property type="entry name" value="PYRUVATE-FLAVODOXIN OXIDOREDUCTASE-RELATED"/>
    <property type="match status" value="1"/>
</dbReference>
<feature type="domain" description="Pyruvate:ferredoxin oxidoreductase core" evidence="4">
    <location>
        <begin position="473"/>
        <end position="569"/>
    </location>
</feature>
<evidence type="ECO:0000313" key="6">
    <source>
        <dbReference type="Proteomes" id="UP000176923"/>
    </source>
</evidence>
<feature type="domain" description="Pyruvate/ketoisovalerate oxidoreductase catalytic" evidence="2">
    <location>
        <begin position="12"/>
        <end position="176"/>
    </location>
</feature>
<proteinExistence type="predicted"/>
<accession>A0A1F5ZWW2</accession>
<evidence type="ECO:0000313" key="5">
    <source>
        <dbReference type="EMBL" id="OGG16930.1"/>
    </source>
</evidence>
<dbReference type="InterPro" id="IPR050722">
    <property type="entry name" value="Pyruvate:ferred/Flavod_OxRd"/>
</dbReference>
<dbReference type="STRING" id="1798382.A3D77_06000"/>
<sequence>MIKTWKIGGEAGFGIMVSGTTFSRSLARAGLYLVETSEYPSLIRGGHNTVAVTFSEKPVYAPYKPVDILVALNKETVIFHKDELAPGASVLYDGTSYDISQENLRPDAVFFSIPFGKLIKESGGEMIMRNTVALGASIAVLGLPFEHLAHILTAQFTKKGQKVVDFNITVAKSGYDYIVVNYKEKITPMKIEKKEKEQMVITGAEASGLGAIAAGIKFFAAYPMTPINALLSYMAAVQVKGNFIYKQPEDEIAAINMAIGASFSGARSMVATSGGGFSLMVEGTSLAGMVEQPVVIIMGMRPGPATGLPTWTGQADLHFILNASQGEFPRIVLAPGDMEEMFKLTAEAFNLADRYQTPTFVLVDKYLFEARFTTNVFHPEEIVIDRGKLLSYEDQIKTPDHNRFQFTEDGISPRGIPGRPGGVFRANSDEHNEAGYSDEEAANTAKMIEKRMKKQQMANMAVPAPIVYGDADAEITFSGWGSTKGAILEAIKKLKVQNSNLKVNYMHVNYINPFPSEAVEQILKNAKRVVDVEGNHNGQLADLIRMKTGIYIKDRILKYDGRPFYPEDIIEGVKKII</sequence>
<protein>
    <recommendedName>
        <fullName evidence="7">2-oxoacid:ferredoxin oxidoreductase subunit alpha</fullName>
    </recommendedName>
</protein>
<dbReference type="Pfam" id="PF01855">
    <property type="entry name" value="POR_N"/>
    <property type="match status" value="1"/>
</dbReference>
<dbReference type="InterPro" id="IPR033412">
    <property type="entry name" value="PFOR_II"/>
</dbReference>
<dbReference type="SUPFAM" id="SSF52518">
    <property type="entry name" value="Thiamin diphosphate-binding fold (THDP-binding)"/>
    <property type="match status" value="1"/>
</dbReference>
<dbReference type="InterPro" id="IPR009014">
    <property type="entry name" value="Transketo_C/PFOR_II"/>
</dbReference>
<dbReference type="Pfam" id="PF01558">
    <property type="entry name" value="POR"/>
    <property type="match status" value="1"/>
</dbReference>
<keyword evidence="1" id="KW-0560">Oxidoreductase</keyword>
<dbReference type="InterPro" id="IPR002880">
    <property type="entry name" value="Pyrv_Fd/Flavodoxin_OxRdtase_N"/>
</dbReference>
<dbReference type="InterPro" id="IPR002869">
    <property type="entry name" value="Pyrv_flavodox_OxRed_cen"/>
</dbReference>
<dbReference type="GO" id="GO:0006979">
    <property type="term" value="P:response to oxidative stress"/>
    <property type="evidence" value="ECO:0007669"/>
    <property type="project" value="TreeGrafter"/>
</dbReference>
<dbReference type="InterPro" id="IPR029061">
    <property type="entry name" value="THDP-binding"/>
</dbReference>
<gene>
    <name evidence="5" type="ORF">A3D77_06000</name>
</gene>